<sequence>MAVYQLIYRSVAIRLLSDEELARLVEQSRIHNYSQGITGVLFYAEGRFLQVLEGEMEPVKVLYECIWQDSRHTEVVKLFSGPVAQRLFAGWSLGFGQVAPPALARLDAYLDPEHQAALLPSAYNIEAFIADTIQEFVRDEFTVTGRQPQR</sequence>
<dbReference type="RefSeq" id="WP_342300413.1">
    <property type="nucleotide sequence ID" value="NZ_JBCEVZ010000059.1"/>
</dbReference>
<dbReference type="Pfam" id="PF04940">
    <property type="entry name" value="BLUF"/>
    <property type="match status" value="1"/>
</dbReference>
<dbReference type="Proteomes" id="UP001479606">
    <property type="component" value="Unassembled WGS sequence"/>
</dbReference>
<accession>A0ABU9M000</accession>
<protein>
    <submittedName>
        <fullName evidence="2">BLUF domain-containing protein</fullName>
    </submittedName>
</protein>
<keyword evidence="3" id="KW-1185">Reference proteome</keyword>
<organism evidence="2 3">
    <name type="scientific">Hymenobacter segetis</name>
    <dbReference type="NCBI Taxonomy" id="2025509"/>
    <lineage>
        <taxon>Bacteria</taxon>
        <taxon>Pseudomonadati</taxon>
        <taxon>Bacteroidota</taxon>
        <taxon>Cytophagia</taxon>
        <taxon>Cytophagales</taxon>
        <taxon>Hymenobacteraceae</taxon>
        <taxon>Hymenobacter</taxon>
    </lineage>
</organism>
<dbReference type="Gene3D" id="3.30.70.100">
    <property type="match status" value="1"/>
</dbReference>
<dbReference type="InterPro" id="IPR036046">
    <property type="entry name" value="Acylphosphatase-like_dom_sf"/>
</dbReference>
<dbReference type="InterPro" id="IPR007024">
    <property type="entry name" value="BLUF_domain"/>
</dbReference>
<evidence type="ECO:0000313" key="3">
    <source>
        <dbReference type="Proteomes" id="UP001479606"/>
    </source>
</evidence>
<dbReference type="EMBL" id="JBCEVZ010000059">
    <property type="protein sequence ID" value="MEL5996151.1"/>
    <property type="molecule type" value="Genomic_DNA"/>
</dbReference>
<evidence type="ECO:0000313" key="2">
    <source>
        <dbReference type="EMBL" id="MEL5996151.1"/>
    </source>
</evidence>
<gene>
    <name evidence="2" type="ORF">AAFH49_18185</name>
</gene>
<comment type="caution">
    <text evidence="2">The sequence shown here is derived from an EMBL/GenBank/DDBJ whole genome shotgun (WGS) entry which is preliminary data.</text>
</comment>
<dbReference type="PROSITE" id="PS50925">
    <property type="entry name" value="BLUF"/>
    <property type="match status" value="1"/>
</dbReference>
<reference evidence="2 3" key="1">
    <citation type="journal article" date="2018" name="Arch. Microbiol.">
        <title>Hymenobacter segetis sp. nov., isolated from soil.</title>
        <authorList>
            <person name="Ten L.N."/>
            <person name="Lim S.J."/>
            <person name="Kim B.O."/>
            <person name="Kang I.K."/>
            <person name="Jung H.Y."/>
        </authorList>
    </citation>
    <scope>NUCLEOTIDE SEQUENCE [LARGE SCALE GENOMIC DNA]</scope>
    <source>
        <strain evidence="2 3">S7-3-11</strain>
    </source>
</reference>
<dbReference type="SUPFAM" id="SSF54975">
    <property type="entry name" value="Acylphosphatase/BLUF domain-like"/>
    <property type="match status" value="1"/>
</dbReference>
<proteinExistence type="predicted"/>
<name>A0ABU9M000_9BACT</name>
<feature type="domain" description="BLUF" evidence="1">
    <location>
        <begin position="3"/>
        <end position="94"/>
    </location>
</feature>
<evidence type="ECO:0000259" key="1">
    <source>
        <dbReference type="PROSITE" id="PS50925"/>
    </source>
</evidence>
<dbReference type="SMART" id="SM01034">
    <property type="entry name" value="BLUF"/>
    <property type="match status" value="1"/>
</dbReference>